<organism evidence="1 2">
    <name type="scientific">Romanomermis culicivorax</name>
    <name type="common">Nematode worm</name>
    <dbReference type="NCBI Taxonomy" id="13658"/>
    <lineage>
        <taxon>Eukaryota</taxon>
        <taxon>Metazoa</taxon>
        <taxon>Ecdysozoa</taxon>
        <taxon>Nematoda</taxon>
        <taxon>Enoplea</taxon>
        <taxon>Dorylaimia</taxon>
        <taxon>Mermithida</taxon>
        <taxon>Mermithoidea</taxon>
        <taxon>Mermithidae</taxon>
        <taxon>Romanomermis</taxon>
    </lineage>
</organism>
<sequence length="109" mass="12524">MVQKTRPTGEIQSSLIIEDGRDEGERLTNLSFDTHFSPFRTSRSQDRVFKIFRLVLFLPYFGFKFLGAHAAEWCCSVFPPIFIIFVKPRMRPAGAKWREQGGPSTVVLL</sequence>
<keyword evidence="1" id="KW-1185">Reference proteome</keyword>
<dbReference type="Proteomes" id="UP000887565">
    <property type="component" value="Unplaced"/>
</dbReference>
<evidence type="ECO:0000313" key="2">
    <source>
        <dbReference type="WBParaSite" id="nRc.2.0.1.t07093-RA"/>
    </source>
</evidence>
<dbReference type="WBParaSite" id="nRc.2.0.1.t07093-RA">
    <property type="protein sequence ID" value="nRc.2.0.1.t07093-RA"/>
    <property type="gene ID" value="nRc.2.0.1.g07093"/>
</dbReference>
<protein>
    <submittedName>
        <fullName evidence="2">Uncharacterized protein</fullName>
    </submittedName>
</protein>
<dbReference type="AlphaFoldDB" id="A0A915HZU2"/>
<reference evidence="2" key="1">
    <citation type="submission" date="2022-11" db="UniProtKB">
        <authorList>
            <consortium name="WormBaseParasite"/>
        </authorList>
    </citation>
    <scope>IDENTIFICATION</scope>
</reference>
<proteinExistence type="predicted"/>
<name>A0A915HZU2_ROMCU</name>
<evidence type="ECO:0000313" key="1">
    <source>
        <dbReference type="Proteomes" id="UP000887565"/>
    </source>
</evidence>
<accession>A0A915HZU2</accession>